<evidence type="ECO:0000313" key="2">
    <source>
        <dbReference type="Proteomes" id="UP001283361"/>
    </source>
</evidence>
<dbReference type="AlphaFoldDB" id="A0AAE1ACR1"/>
<name>A0AAE1ACR1_9GAST</name>
<dbReference type="Proteomes" id="UP001283361">
    <property type="component" value="Unassembled WGS sequence"/>
</dbReference>
<protein>
    <submittedName>
        <fullName evidence="1">Uncharacterized protein</fullName>
    </submittedName>
</protein>
<dbReference type="EMBL" id="JAWDGP010002296">
    <property type="protein sequence ID" value="KAK3784257.1"/>
    <property type="molecule type" value="Genomic_DNA"/>
</dbReference>
<accession>A0AAE1ACR1</accession>
<reference evidence="1" key="1">
    <citation type="journal article" date="2023" name="G3 (Bethesda)">
        <title>A reference genome for the long-term kleptoplast-retaining sea slug Elysia crispata morphotype clarki.</title>
        <authorList>
            <person name="Eastman K.E."/>
            <person name="Pendleton A.L."/>
            <person name="Shaikh M.A."/>
            <person name="Suttiyut T."/>
            <person name="Ogas R."/>
            <person name="Tomko P."/>
            <person name="Gavelis G."/>
            <person name="Widhalm J.R."/>
            <person name="Wisecaver J.H."/>
        </authorList>
    </citation>
    <scope>NUCLEOTIDE SEQUENCE</scope>
    <source>
        <strain evidence="1">ECLA1</strain>
    </source>
</reference>
<gene>
    <name evidence="1" type="ORF">RRG08_031641</name>
</gene>
<proteinExistence type="predicted"/>
<evidence type="ECO:0000313" key="1">
    <source>
        <dbReference type="EMBL" id="KAK3784257.1"/>
    </source>
</evidence>
<keyword evidence="2" id="KW-1185">Reference proteome</keyword>
<comment type="caution">
    <text evidence="1">The sequence shown here is derived from an EMBL/GenBank/DDBJ whole genome shotgun (WGS) entry which is preliminary data.</text>
</comment>
<sequence>MLSCRRRFEDLVEEFAYPKPVSSAVPTNYHYQTYSNEPPPRVYTSVQPSSNISAISHNDFDLENSTFQ</sequence>
<organism evidence="1 2">
    <name type="scientific">Elysia crispata</name>
    <name type="common">lettuce slug</name>
    <dbReference type="NCBI Taxonomy" id="231223"/>
    <lineage>
        <taxon>Eukaryota</taxon>
        <taxon>Metazoa</taxon>
        <taxon>Spiralia</taxon>
        <taxon>Lophotrochozoa</taxon>
        <taxon>Mollusca</taxon>
        <taxon>Gastropoda</taxon>
        <taxon>Heterobranchia</taxon>
        <taxon>Euthyneura</taxon>
        <taxon>Panpulmonata</taxon>
        <taxon>Sacoglossa</taxon>
        <taxon>Placobranchoidea</taxon>
        <taxon>Plakobranchidae</taxon>
        <taxon>Elysia</taxon>
    </lineage>
</organism>